<dbReference type="STRING" id="1479485.DA73_0210745"/>
<feature type="region of interest" description="Disordered" evidence="1">
    <location>
        <begin position="367"/>
        <end position="386"/>
    </location>
</feature>
<proteinExistence type="predicted"/>
<dbReference type="OrthoDB" id="503398at2"/>
<organism evidence="3">
    <name type="scientific">Tolypothrix bouteillei VB521301</name>
    <dbReference type="NCBI Taxonomy" id="1479485"/>
    <lineage>
        <taxon>Bacteria</taxon>
        <taxon>Bacillati</taxon>
        <taxon>Cyanobacteriota</taxon>
        <taxon>Cyanophyceae</taxon>
        <taxon>Nostocales</taxon>
        <taxon>Tolypothrichaceae</taxon>
        <taxon>Tolypothrix</taxon>
    </lineage>
</organism>
<evidence type="ECO:0000256" key="1">
    <source>
        <dbReference type="SAM" id="MobiDB-lite"/>
    </source>
</evidence>
<reference evidence="2" key="2">
    <citation type="submission" date="2019-11" db="EMBL/GenBank/DDBJ databases">
        <title>Improved Assembly of Tolypothrix boutellei genome.</title>
        <authorList>
            <person name="Sarangi A.N."/>
            <person name="Mukherjee M."/>
            <person name="Ghosh S."/>
            <person name="Singh D."/>
            <person name="Das A."/>
            <person name="Kant S."/>
            <person name="Prusty A."/>
            <person name="Tripathy S."/>
        </authorList>
    </citation>
    <scope>NUCLEOTIDE SEQUENCE</scope>
    <source>
        <strain evidence="2">VB521301</strain>
    </source>
</reference>
<evidence type="ECO:0000313" key="3">
    <source>
        <dbReference type="EMBL" id="KIE12072.1"/>
    </source>
</evidence>
<dbReference type="EMBL" id="JHEG04000001">
    <property type="protein sequence ID" value="KAF3890619.1"/>
    <property type="molecule type" value="Genomic_DNA"/>
</dbReference>
<gene>
    <name evidence="3" type="ORF">DA73_0210745</name>
    <name evidence="2" type="ORF">DA73_0400038100</name>
</gene>
<sequence length="386" mass="42040">MIIFNPTFTTISYILSSTAAIVFSTQNSFSLSVSEGNKNLLAQATLTASKTKCGFGKPRDKHLWPFACNSIWNVPIGSNAKYVDAYIGSKGAGVDTDWFVVTKNTDKLQNVYMVGSWDKNRCSGTAPQEQAQWHPKAGEKLKVPHNLIIPDAKPNFTPNNSSAFLKPDGKTLVSFNITTRCEKGGPLYGYWFGEQNIYGDGIGGGHGGSRMSSIGGSIRQGELLGKNPIRHALKLVIWSKWLHYNSSSPTPGYRWPALAADSYASKQYQGSNLALVMGSLLAVPPNVSAKSLGLTTKAGKKIFQAMQDYGAYVVDDSGWDYNYICLERAAEEEYEKVTGRHFNDDKDLQADMTKIISALKVVDNNKPNNIGAGGKPRQPLAPPIGN</sequence>
<dbReference type="AlphaFoldDB" id="A0A0C1NBC8"/>
<comment type="caution">
    <text evidence="3">The sequence shown here is derived from an EMBL/GenBank/DDBJ whole genome shotgun (WGS) entry which is preliminary data.</text>
</comment>
<dbReference type="EMBL" id="JHEG02000037">
    <property type="protein sequence ID" value="KIE12072.1"/>
    <property type="molecule type" value="Genomic_DNA"/>
</dbReference>
<accession>A0A0C1NBC8</accession>
<dbReference type="Proteomes" id="UP000029738">
    <property type="component" value="Unassembled WGS sequence"/>
</dbReference>
<keyword evidence="4" id="KW-1185">Reference proteome</keyword>
<name>A0A0C1NBC8_9CYAN</name>
<protein>
    <submittedName>
        <fullName evidence="3">Uncharacterized protein</fullName>
    </submittedName>
</protein>
<reference evidence="3" key="1">
    <citation type="journal article" date="2015" name="Genome Announc.">
        <title>Draft Genome Sequence of Tolypothrix boutellei Strain VB521301.</title>
        <authorList>
            <person name="Chandrababunaidu M.M."/>
            <person name="Singh D."/>
            <person name="Sen D."/>
            <person name="Bhan S."/>
            <person name="Das S."/>
            <person name="Gupta A."/>
            <person name="Adhikary S.P."/>
            <person name="Tripathy S."/>
        </authorList>
    </citation>
    <scope>NUCLEOTIDE SEQUENCE</scope>
    <source>
        <strain evidence="3">VB521301</strain>
    </source>
</reference>
<evidence type="ECO:0000313" key="2">
    <source>
        <dbReference type="EMBL" id="KAF3890619.1"/>
    </source>
</evidence>
<evidence type="ECO:0000313" key="4">
    <source>
        <dbReference type="Proteomes" id="UP000029738"/>
    </source>
</evidence>
<dbReference type="RefSeq" id="WP_038083446.1">
    <property type="nucleotide sequence ID" value="NZ_JHEG04000001.1"/>
</dbReference>